<keyword evidence="9" id="KW-0456">Lyase</keyword>
<dbReference type="Pfam" id="PF01509">
    <property type="entry name" value="TruB_N"/>
    <property type="match status" value="1"/>
</dbReference>
<feature type="domain" description="tRNA pseudouridylate synthase B C-terminal" evidence="7">
    <location>
        <begin position="172"/>
        <end position="230"/>
    </location>
</feature>
<reference evidence="8 10" key="1">
    <citation type="submission" date="2015-03" db="EMBL/GenBank/DDBJ databases">
        <title>Genomic characterization of Dehalococcoides mccartyi strain 11a5, an unusal plasmid-containing chloroethene dechlorinator.</title>
        <authorList>
            <person name="Zhao S."/>
            <person name="Ding C."/>
            <person name="He J."/>
        </authorList>
    </citation>
    <scope>NUCLEOTIDE SEQUENCE [LARGE SCALE GENOMIC DNA]</scope>
    <source>
        <strain evidence="8 10">11a5</strain>
    </source>
</reference>
<dbReference type="Proteomes" id="UP000076394">
    <property type="component" value="Chromosome"/>
</dbReference>
<feature type="active site" description="Nucleophile" evidence="5">
    <location>
        <position position="38"/>
    </location>
</feature>
<dbReference type="GO" id="GO:0160148">
    <property type="term" value="F:tRNA pseudouridine(55) synthase activity"/>
    <property type="evidence" value="ECO:0007669"/>
    <property type="project" value="UniProtKB-EC"/>
</dbReference>
<evidence type="ECO:0000256" key="2">
    <source>
        <dbReference type="ARBA" id="ARBA00005642"/>
    </source>
</evidence>
<dbReference type="EMBL" id="CP011127">
    <property type="protein sequence ID" value="AMU86713.1"/>
    <property type="molecule type" value="Genomic_DNA"/>
</dbReference>
<proteinExistence type="inferred from homology"/>
<dbReference type="PANTHER" id="PTHR13767:SF2">
    <property type="entry name" value="PSEUDOURIDYLATE SYNTHASE TRUB1"/>
    <property type="match status" value="1"/>
</dbReference>
<dbReference type="HAMAP" id="MF_01080">
    <property type="entry name" value="TruB_bact"/>
    <property type="match status" value="1"/>
</dbReference>
<reference evidence="9 11" key="2">
    <citation type="journal article" date="2017" name="FEMS Microbiol. Ecol.">
        <title>Reconstructed genomes of novel Dehalococcoides mccartyi strains from 1,2,3,4-tetrachlorodibenzo-p-dioxin-dechlorinating enrichment cultures reveal divergent reductive dehalogenase gene profiles.</title>
        <authorList>
            <person name="Dam H.T."/>
            <person name="Vollmers J."/>
            <person name="Kaster A.K."/>
            <person name="Haggblom M.M."/>
        </authorList>
    </citation>
    <scope>NUCLEOTIDE SEQUENCE [LARGE SCALE GENOMIC DNA]</scope>
    <source>
        <strain evidence="9 11">H1-3-2.001</strain>
    </source>
</reference>
<keyword evidence="4 5" id="KW-0413">Isomerase</keyword>
<dbReference type="OrthoDB" id="9802309at2"/>
<dbReference type="PANTHER" id="PTHR13767">
    <property type="entry name" value="TRNA-PSEUDOURIDINE SYNTHASE"/>
    <property type="match status" value="1"/>
</dbReference>
<dbReference type="EMBL" id="PHFD01000184">
    <property type="protein sequence ID" value="PKH46692.1"/>
    <property type="molecule type" value="Genomic_DNA"/>
</dbReference>
<dbReference type="GO" id="GO:0031119">
    <property type="term" value="P:tRNA pseudouridine synthesis"/>
    <property type="evidence" value="ECO:0007669"/>
    <property type="project" value="UniProtKB-UniRule"/>
</dbReference>
<dbReference type="SUPFAM" id="SSF55120">
    <property type="entry name" value="Pseudouridine synthase"/>
    <property type="match status" value="1"/>
</dbReference>
<evidence type="ECO:0000256" key="5">
    <source>
        <dbReference type="HAMAP-Rule" id="MF_01080"/>
    </source>
</evidence>
<evidence type="ECO:0000313" key="9">
    <source>
        <dbReference type="EMBL" id="PKH46692.1"/>
    </source>
</evidence>
<comment type="function">
    <text evidence="5">Responsible for synthesis of pseudouridine from uracil-55 in the psi GC loop of transfer RNAs.</text>
</comment>
<evidence type="ECO:0000313" key="8">
    <source>
        <dbReference type="EMBL" id="AMU86713.1"/>
    </source>
</evidence>
<dbReference type="NCBIfam" id="TIGR00431">
    <property type="entry name" value="TruB"/>
    <property type="match status" value="1"/>
</dbReference>
<evidence type="ECO:0000313" key="11">
    <source>
        <dbReference type="Proteomes" id="UP000233649"/>
    </source>
</evidence>
<dbReference type="GO" id="GO:0003723">
    <property type="term" value="F:RNA binding"/>
    <property type="evidence" value="ECO:0007669"/>
    <property type="project" value="InterPro"/>
</dbReference>
<dbReference type="CDD" id="cd02573">
    <property type="entry name" value="PseudoU_synth_EcTruB"/>
    <property type="match status" value="1"/>
</dbReference>
<keyword evidence="3 5" id="KW-0819">tRNA processing</keyword>
<gene>
    <name evidence="5" type="primary">truB</name>
    <name evidence="9" type="ORF">CVH13_00973</name>
    <name evidence="8" type="ORF">Dm11a5_0887</name>
</gene>
<evidence type="ECO:0000259" key="7">
    <source>
        <dbReference type="Pfam" id="PF16198"/>
    </source>
</evidence>
<name>A0A142VA40_9CHLR</name>
<accession>A0A142VA40</accession>
<dbReference type="InterPro" id="IPR014780">
    <property type="entry name" value="tRNA_psdUridine_synth_TruB"/>
</dbReference>
<dbReference type="InterPro" id="IPR032819">
    <property type="entry name" value="TruB_C"/>
</dbReference>
<dbReference type="GO" id="GO:0016829">
    <property type="term" value="F:lyase activity"/>
    <property type="evidence" value="ECO:0007669"/>
    <property type="project" value="UniProtKB-KW"/>
</dbReference>
<dbReference type="RefSeq" id="WP_034376467.1">
    <property type="nucleotide sequence ID" value="NZ_AP024514.1"/>
</dbReference>
<comment type="catalytic activity">
    <reaction evidence="1 5">
        <text>uridine(55) in tRNA = pseudouridine(55) in tRNA</text>
        <dbReference type="Rhea" id="RHEA:42532"/>
        <dbReference type="Rhea" id="RHEA-COMP:10101"/>
        <dbReference type="Rhea" id="RHEA-COMP:10102"/>
        <dbReference type="ChEBI" id="CHEBI:65314"/>
        <dbReference type="ChEBI" id="CHEBI:65315"/>
        <dbReference type="EC" id="5.4.99.25"/>
    </reaction>
</comment>
<dbReference type="InterPro" id="IPR020103">
    <property type="entry name" value="PsdUridine_synth_cat_dom_sf"/>
</dbReference>
<dbReference type="PATRIC" id="fig|61435.13.peg.873"/>
<evidence type="ECO:0000313" key="10">
    <source>
        <dbReference type="Proteomes" id="UP000076394"/>
    </source>
</evidence>
<dbReference type="InterPro" id="IPR002501">
    <property type="entry name" value="PsdUridine_synth_N"/>
</dbReference>
<evidence type="ECO:0000256" key="4">
    <source>
        <dbReference type="ARBA" id="ARBA00023235"/>
    </source>
</evidence>
<protein>
    <recommendedName>
        <fullName evidence="5">tRNA pseudouridine synthase B</fullName>
        <ecNumber evidence="5">5.4.99.25</ecNumber>
    </recommendedName>
    <alternativeName>
        <fullName evidence="5">tRNA pseudouridine(55) synthase</fullName>
        <shortName evidence="5">Psi55 synthase</shortName>
    </alternativeName>
    <alternativeName>
        <fullName evidence="5">tRNA pseudouridylate synthase</fullName>
    </alternativeName>
    <alternativeName>
        <fullName evidence="5">tRNA-uridine isomerase</fullName>
    </alternativeName>
</protein>
<dbReference type="Gene3D" id="3.30.2350.10">
    <property type="entry name" value="Pseudouridine synthase"/>
    <property type="match status" value="1"/>
</dbReference>
<sequence>MDGILNINKPFGITSFDVVAKVRRIYSQKRVGHGGTLDPYATGVIPVFLGRSTRLIEYLSSVSKTYLAEIELGVETDSYDSEGEITFRKTCDYVTREMIYKTLMDFQGEIIQIPPMYSAVKHRGMRLYNLARQGIEVERIPRVATIYGIELLNYTSPVLRVRIECGHGTYIRSLAFDLGRKLGCGAYLKSLVREAYGQFNLANSLDFADLEAAKCDVKLAGILLPLETAIGHLPRVSLDEENITRLVNGLEITLDRIDKPEAVAVYNAENSFVAIIQPETDGTWHPAKVFIRQSPKPDAN</sequence>
<organism evidence="8 10">
    <name type="scientific">Dehalococcoides mccartyi</name>
    <dbReference type="NCBI Taxonomy" id="61435"/>
    <lineage>
        <taxon>Bacteria</taxon>
        <taxon>Bacillati</taxon>
        <taxon>Chloroflexota</taxon>
        <taxon>Dehalococcoidia</taxon>
        <taxon>Dehalococcoidales</taxon>
        <taxon>Dehalococcoidaceae</taxon>
        <taxon>Dehalococcoides</taxon>
    </lineage>
</organism>
<comment type="similarity">
    <text evidence="2 5">Belongs to the pseudouridine synthase TruB family. Type 1 subfamily.</text>
</comment>
<evidence type="ECO:0000256" key="1">
    <source>
        <dbReference type="ARBA" id="ARBA00000385"/>
    </source>
</evidence>
<dbReference type="Pfam" id="PF16198">
    <property type="entry name" value="TruB_C_2"/>
    <property type="match status" value="1"/>
</dbReference>
<evidence type="ECO:0000256" key="3">
    <source>
        <dbReference type="ARBA" id="ARBA00022694"/>
    </source>
</evidence>
<evidence type="ECO:0000259" key="6">
    <source>
        <dbReference type="Pfam" id="PF01509"/>
    </source>
</evidence>
<dbReference type="EC" id="5.4.99.25" evidence="5"/>
<dbReference type="AlphaFoldDB" id="A0A142VA40"/>
<dbReference type="Proteomes" id="UP000233649">
    <property type="component" value="Unassembled WGS sequence"/>
</dbReference>
<dbReference type="GO" id="GO:1990481">
    <property type="term" value="P:mRNA pseudouridine synthesis"/>
    <property type="evidence" value="ECO:0007669"/>
    <property type="project" value="TreeGrafter"/>
</dbReference>
<feature type="domain" description="Pseudouridine synthase II N-terminal" evidence="6">
    <location>
        <begin position="23"/>
        <end position="171"/>
    </location>
</feature>